<reference evidence="1 2" key="1">
    <citation type="submission" date="2016-02" db="EMBL/GenBank/DDBJ databases">
        <authorList>
            <consortium name="Pathogen Informatics"/>
        </authorList>
    </citation>
    <scope>NUCLEOTIDE SEQUENCE [LARGE SCALE GENOMIC DNA]</scope>
    <source>
        <strain evidence="1 2">LSS80</strain>
    </source>
</reference>
<dbReference type="EMBL" id="FIIE01000007">
    <property type="protein sequence ID" value="CYV69699.1"/>
    <property type="molecule type" value="Genomic_DNA"/>
</dbReference>
<gene>
    <name evidence="1" type="primary">gap1</name>
    <name evidence="1" type="ORF">ERS132442_01084</name>
</gene>
<name>A0A0Z8IGF5_STRSU</name>
<dbReference type="Pfam" id="PF16993">
    <property type="entry name" value="Asp1"/>
    <property type="match status" value="1"/>
</dbReference>
<dbReference type="GO" id="GO:0015031">
    <property type="term" value="P:protein transport"/>
    <property type="evidence" value="ECO:0007669"/>
    <property type="project" value="InterPro"/>
</dbReference>
<protein>
    <submittedName>
        <fullName evidence="1">Glycosylation associated protein, mature Fap1 export and glycosylation,gap1</fullName>
    </submittedName>
</protein>
<dbReference type="Proteomes" id="UP000070960">
    <property type="component" value="Unassembled WGS sequence"/>
</dbReference>
<evidence type="ECO:0000313" key="1">
    <source>
        <dbReference type="EMBL" id="CYV69699.1"/>
    </source>
</evidence>
<dbReference type="NCBIfam" id="TIGR03713">
    <property type="entry name" value="acc_sec_asp1"/>
    <property type="match status" value="1"/>
</dbReference>
<accession>A0A0Z8IGF5</accession>
<dbReference type="RefSeq" id="WP_044680235.1">
    <property type="nucleotide sequence ID" value="NZ_CECW01000063.1"/>
</dbReference>
<dbReference type="AlphaFoldDB" id="A0A0Z8IGF5"/>
<dbReference type="InterPro" id="IPR022372">
    <property type="entry name" value="Accessory_SS_Asp1"/>
</dbReference>
<evidence type="ECO:0000313" key="2">
    <source>
        <dbReference type="Proteomes" id="UP000070960"/>
    </source>
</evidence>
<proteinExistence type="predicted"/>
<sequence>MYYFIPSWYNGNRKWFVETPLWFRVFERMSFDDTINQIQMFQAAHEEAALILTCYHPQLRYYLHKQGLLDVNYWSFFDDIQNIQRKETKTIPFKELGWPEGTRFIYSPFMVLAYVDNEKIADIHFAENGNLHFVIFYEENKEARRYYFDDRGFLSSIQYSKDGVPSYQDYLNEFGVWQVREHLTRKHSVIEINPSADQIFHKLEYDAWEELFKERVQLLKSEWMKPDDFLVVASDLRHNDLIFNNFSKYRKVFSLFGDRFDVKNTEALKLVIEAASLVIIDTEAAEQQLLAEIEQHHLPHRFINRVTPFDTRLRLGRSQTIKELIIYFLIDGIDQTRYRLALDEILGTMMENPLIELHLISYENGRKKEQVTEEVLQIINENYSLERFTDLVENESENLLEEDEEIELTAIQFKHFTNENQIIKELDTARLVIDLSEKPHIYTQIASISAGLPQINMIKTEYVTHSENGWIVDEVSGISEAIRYYFDGLSNWNNSLIYTVQKMGDYTSGKIIAHWKELLESKNETIADRG</sequence>
<organism evidence="1 2">
    <name type="scientific">Streptococcus suis</name>
    <dbReference type="NCBI Taxonomy" id="1307"/>
    <lineage>
        <taxon>Bacteria</taxon>
        <taxon>Bacillati</taxon>
        <taxon>Bacillota</taxon>
        <taxon>Bacilli</taxon>
        <taxon>Lactobacillales</taxon>
        <taxon>Streptococcaceae</taxon>
        <taxon>Streptococcus</taxon>
    </lineage>
</organism>